<dbReference type="eggNOG" id="COG1680">
    <property type="taxonomic scope" value="Bacteria"/>
</dbReference>
<evidence type="ECO:0000313" key="3">
    <source>
        <dbReference type="Proteomes" id="UP000023703"/>
    </source>
</evidence>
<keyword evidence="3" id="KW-1185">Reference proteome</keyword>
<gene>
    <name evidence="2" type="ORF">CGLY_03665</name>
</gene>
<dbReference type="SUPFAM" id="SSF56601">
    <property type="entry name" value="beta-lactamase/transpeptidase-like"/>
    <property type="match status" value="1"/>
</dbReference>
<dbReference type="InterPro" id="IPR001466">
    <property type="entry name" value="Beta-lactam-related"/>
</dbReference>
<organism evidence="2 3">
    <name type="scientific">Corynebacterium glyciniphilum AJ 3170</name>
    <dbReference type="NCBI Taxonomy" id="1404245"/>
    <lineage>
        <taxon>Bacteria</taxon>
        <taxon>Bacillati</taxon>
        <taxon>Actinomycetota</taxon>
        <taxon>Actinomycetes</taxon>
        <taxon>Mycobacteriales</taxon>
        <taxon>Corynebacteriaceae</taxon>
        <taxon>Corynebacterium</taxon>
    </lineage>
</organism>
<dbReference type="Proteomes" id="UP000023703">
    <property type="component" value="Chromosome"/>
</dbReference>
<dbReference type="PANTHER" id="PTHR43283:SF3">
    <property type="entry name" value="BETA-LACTAMASE FAMILY PROTEIN (AFU_ORTHOLOGUE AFUA_5G07500)"/>
    <property type="match status" value="1"/>
</dbReference>
<feature type="domain" description="Beta-lactamase-related" evidence="1">
    <location>
        <begin position="13"/>
        <end position="369"/>
    </location>
</feature>
<dbReference type="AlphaFoldDB" id="X5E942"/>
<protein>
    <submittedName>
        <fullName evidence="2">Putative penicillin-binding protein beta-lactamase class C</fullName>
    </submittedName>
</protein>
<accession>X5E942</accession>
<dbReference type="HOGENOM" id="CLU_020027_11_2_11"/>
<dbReference type="OrthoDB" id="4281716at2"/>
<proteinExistence type="predicted"/>
<dbReference type="InterPro" id="IPR012338">
    <property type="entry name" value="Beta-lactam/transpept-like"/>
</dbReference>
<reference evidence="2 3" key="1">
    <citation type="journal article" date="2015" name="Int. J. Syst. Evol. Microbiol.">
        <title>Revisiting Corynebacterium glyciniphilum (ex Kubota et al., 1972) sp. nov., nom. rev., isolated from putrefied banana.</title>
        <authorList>
            <person name="Al-Dilaimi A."/>
            <person name="Bednarz H."/>
            <person name="Lomker A."/>
            <person name="Niehaus K."/>
            <person name="Kalinowski J."/>
            <person name="Ruckert C."/>
        </authorList>
    </citation>
    <scope>NUCLEOTIDE SEQUENCE [LARGE SCALE GENOMIC DNA]</scope>
    <source>
        <strain evidence="2">AJ 3170</strain>
    </source>
</reference>
<dbReference type="STRING" id="1404245.CGLY_03665"/>
<dbReference type="PANTHER" id="PTHR43283">
    <property type="entry name" value="BETA-LACTAMASE-RELATED"/>
    <property type="match status" value="1"/>
</dbReference>
<dbReference type="Pfam" id="PF00144">
    <property type="entry name" value="Beta-lactamase"/>
    <property type="match status" value="1"/>
</dbReference>
<name>X5E942_9CORY</name>
<sequence>MTDSTVLDAVAVLLRDRVRDGRLPGAVAAYHHGGRHGRMMPGTETVAVGVQDLASGAPMMPDSLFFWDSLSKPVTAAVALTLIAEGSIALDTPLSRWLPELDRPSVLRDPSGALDDAANLVPCDRAATVEDLLTLRGGLGFTPDFGSPFCRRLFRILQEESLGRSVNRADYLASAATLPLAHQPGHGWTYNSGSTLLGLLCERVAEVPLDQLTQDRLFTPLGIGDTTWWVDRQRLDRFTARYADGEEGLSLVDPPDGVYAAPPAFPDAAGALVGPVGDWITFTRLLLGGGAVDGTRILPVSLVTAMMTDQLSPAQREASGFFLAEGEGWGYGGSVRPDGTYGWAGAAGTWARVNPRTDEAVVVFTQLALHGPEGGGLFDEIEQIVGAAW</sequence>
<dbReference type="RefSeq" id="WP_052539616.1">
    <property type="nucleotide sequence ID" value="NZ_CP006842.1"/>
</dbReference>
<evidence type="ECO:0000259" key="1">
    <source>
        <dbReference type="Pfam" id="PF00144"/>
    </source>
</evidence>
<dbReference type="KEGG" id="cgy:CGLY_03665"/>
<dbReference type="EMBL" id="CP006842">
    <property type="protein sequence ID" value="AHW63181.1"/>
    <property type="molecule type" value="Genomic_DNA"/>
</dbReference>
<dbReference type="InterPro" id="IPR050789">
    <property type="entry name" value="Diverse_Enzym_Activities"/>
</dbReference>
<dbReference type="Gene3D" id="3.40.710.10">
    <property type="entry name" value="DD-peptidase/beta-lactamase superfamily"/>
    <property type="match status" value="1"/>
</dbReference>
<evidence type="ECO:0000313" key="2">
    <source>
        <dbReference type="EMBL" id="AHW63181.1"/>
    </source>
</evidence>